<feature type="transmembrane region" description="Helical" evidence="1">
    <location>
        <begin position="39"/>
        <end position="61"/>
    </location>
</feature>
<evidence type="ECO:0000313" key="3">
    <source>
        <dbReference type="EMBL" id="OWQ51369.1"/>
    </source>
</evidence>
<dbReference type="AlphaFoldDB" id="A0A246HJZ1"/>
<organism evidence="3 4">
    <name type="scientific">Stenotrophomonas maltophilia</name>
    <name type="common">Pseudomonas maltophilia</name>
    <name type="synonym">Xanthomonas maltophilia</name>
    <dbReference type="NCBI Taxonomy" id="40324"/>
    <lineage>
        <taxon>Bacteria</taxon>
        <taxon>Pseudomonadati</taxon>
        <taxon>Pseudomonadota</taxon>
        <taxon>Gammaproteobacteria</taxon>
        <taxon>Lysobacterales</taxon>
        <taxon>Lysobacteraceae</taxon>
        <taxon>Stenotrophomonas</taxon>
        <taxon>Stenotrophomonas maltophilia group</taxon>
    </lineage>
</organism>
<keyword evidence="1" id="KW-0472">Membrane</keyword>
<reference evidence="3 4" key="1">
    <citation type="submission" date="2017-06" db="EMBL/GenBank/DDBJ databases">
        <authorList>
            <person name="Kim H.J."/>
            <person name="Triplett B.A."/>
        </authorList>
    </citation>
    <scope>NUCLEOTIDE SEQUENCE [LARGE SCALE GENOMIC DNA]</scope>
    <source>
        <strain evidence="3 4">13146</strain>
    </source>
</reference>
<protein>
    <recommendedName>
        <fullName evidence="5">Transmembrane protein</fullName>
    </recommendedName>
</protein>
<name>A0A246HJZ1_STEMA</name>
<evidence type="ECO:0008006" key="5">
    <source>
        <dbReference type="Google" id="ProtNLM"/>
    </source>
</evidence>
<evidence type="ECO:0000313" key="4">
    <source>
        <dbReference type="Proteomes" id="UP000198157"/>
    </source>
</evidence>
<accession>A0A246HJZ1</accession>
<sequence>MNRMPRPAVAPLLALALLATSLPAGAQNLSNASPVTSSVLTTSVVSLAVITAPVWLSALGVSQLHDASMPHNRAARAAKRQKAGPLPPLTVERVTHQPDGSYEVELKNPQAPDAPAVVAWPARADNPAAGVKAGDVLDFTPTPAGAGWMVADAQGTALAFLPTNDAAATSMSERF</sequence>
<evidence type="ECO:0000256" key="2">
    <source>
        <dbReference type="SAM" id="SignalP"/>
    </source>
</evidence>
<proteinExistence type="predicted"/>
<dbReference type="EMBL" id="NIVS01000042">
    <property type="protein sequence ID" value="OWQ51369.1"/>
    <property type="molecule type" value="Genomic_DNA"/>
</dbReference>
<keyword evidence="1" id="KW-1133">Transmembrane helix</keyword>
<keyword evidence="1" id="KW-0812">Transmembrane</keyword>
<gene>
    <name evidence="3" type="ORF">CEE60_15105</name>
</gene>
<comment type="caution">
    <text evidence="3">The sequence shown here is derived from an EMBL/GenBank/DDBJ whole genome shotgun (WGS) entry which is preliminary data.</text>
</comment>
<feature type="chain" id="PRO_5012331675" description="Transmembrane protein" evidence="2">
    <location>
        <begin position="27"/>
        <end position="175"/>
    </location>
</feature>
<keyword evidence="2" id="KW-0732">Signal</keyword>
<dbReference type="OrthoDB" id="5997489at2"/>
<dbReference type="Proteomes" id="UP000198157">
    <property type="component" value="Unassembled WGS sequence"/>
</dbReference>
<evidence type="ECO:0000256" key="1">
    <source>
        <dbReference type="SAM" id="Phobius"/>
    </source>
</evidence>
<feature type="signal peptide" evidence="2">
    <location>
        <begin position="1"/>
        <end position="26"/>
    </location>
</feature>